<proteinExistence type="predicted"/>
<reference evidence="1 2" key="3">
    <citation type="journal article" date="2016" name="Sci. Rep.">
        <title>Genome-wide diversity and gene expression profiling of Babesia microti isolates identify polymorphic genes that mediate host-pathogen interactions.</title>
        <authorList>
            <person name="Silva J.C."/>
            <person name="Cornillot E."/>
            <person name="McCracken C."/>
            <person name="Usmani-Brown S."/>
            <person name="Dwivedi A."/>
            <person name="Ifeonu O.O."/>
            <person name="Crabtree J."/>
            <person name="Gotia H.T."/>
            <person name="Virji A.Z."/>
            <person name="Reynes C."/>
            <person name="Colinge J."/>
            <person name="Kumar V."/>
            <person name="Lawres L."/>
            <person name="Pazzi J.E."/>
            <person name="Pablo J.V."/>
            <person name="Hung C."/>
            <person name="Brancato J."/>
            <person name="Kumari P."/>
            <person name="Orvis J."/>
            <person name="Tretina K."/>
            <person name="Chibucos M."/>
            <person name="Ott S."/>
            <person name="Sadzewicz L."/>
            <person name="Sengamalay N."/>
            <person name="Shetty A.C."/>
            <person name="Su Q."/>
            <person name="Tallon L."/>
            <person name="Fraser C.M."/>
            <person name="Frutos R."/>
            <person name="Molina D.M."/>
            <person name="Krause P.J."/>
            <person name="Ben Mamoun C."/>
        </authorList>
    </citation>
    <scope>NUCLEOTIDE SEQUENCE [LARGE SCALE GENOMIC DNA]</scope>
    <source>
        <strain evidence="1 2">RI</strain>
    </source>
</reference>
<dbReference type="RefSeq" id="XP_012648334.1">
    <property type="nucleotide sequence ID" value="XM_012792880.1"/>
</dbReference>
<protein>
    <submittedName>
        <fullName evidence="1">Uncharacterized protein</fullName>
    </submittedName>
</protein>
<dbReference type="VEuPathDB" id="PiroplasmaDB:BMR1_02g02855"/>
<gene>
    <name evidence="1" type="ORF">BMR1_02g02855</name>
</gene>
<dbReference type="KEGG" id="bmic:BMR1_02g02855"/>
<organism evidence="1 2">
    <name type="scientific">Babesia microti (strain RI)</name>
    <dbReference type="NCBI Taxonomy" id="1133968"/>
    <lineage>
        <taxon>Eukaryota</taxon>
        <taxon>Sar</taxon>
        <taxon>Alveolata</taxon>
        <taxon>Apicomplexa</taxon>
        <taxon>Aconoidasida</taxon>
        <taxon>Piroplasmida</taxon>
        <taxon>Babesiidae</taxon>
        <taxon>Babesia</taxon>
    </lineage>
</organism>
<accession>I7IQE8</accession>
<evidence type="ECO:0000313" key="2">
    <source>
        <dbReference type="Proteomes" id="UP000002899"/>
    </source>
</evidence>
<reference evidence="1 2" key="2">
    <citation type="journal article" date="2013" name="PLoS ONE">
        <title>Whole genome mapping and re-organization of the nuclear and mitochondrial genomes of Babesia microti isolates.</title>
        <authorList>
            <person name="Cornillot E."/>
            <person name="Dassouli A."/>
            <person name="Garg A."/>
            <person name="Pachikara N."/>
            <person name="Randazzo S."/>
            <person name="Depoix D."/>
            <person name="Carcy B."/>
            <person name="Delbecq S."/>
            <person name="Frutos R."/>
            <person name="Silva J.C."/>
            <person name="Sutton R."/>
            <person name="Krause P.J."/>
            <person name="Mamoun C.B."/>
        </authorList>
    </citation>
    <scope>NUCLEOTIDE SEQUENCE [LARGE SCALE GENOMIC DNA]</scope>
    <source>
        <strain evidence="1 2">RI</strain>
    </source>
</reference>
<reference evidence="1 2" key="1">
    <citation type="journal article" date="2012" name="Nucleic Acids Res.">
        <title>Sequencing of the smallest Apicomplexan genome from the human pathogen Babesia microti.</title>
        <authorList>
            <person name="Cornillot E."/>
            <person name="Hadj-Kaddour K."/>
            <person name="Dassouli A."/>
            <person name="Noel B."/>
            <person name="Ranwez V."/>
            <person name="Vacherie B."/>
            <person name="Augagneur Y."/>
            <person name="Bres V."/>
            <person name="Duclos A."/>
            <person name="Randazzo S."/>
            <person name="Carcy B."/>
            <person name="Debierre-Grockiego F."/>
            <person name="Delbecq S."/>
            <person name="Moubri-Menage K."/>
            <person name="Shams-Eldin H."/>
            <person name="Usmani-Brown S."/>
            <person name="Bringaud F."/>
            <person name="Wincker P."/>
            <person name="Vivares C.P."/>
            <person name="Schwarz R.T."/>
            <person name="Schetters T.P."/>
            <person name="Krause P.J."/>
            <person name="Gorenflot A."/>
            <person name="Berry V."/>
            <person name="Barbe V."/>
            <person name="Ben Mamoun C."/>
        </authorList>
    </citation>
    <scope>NUCLEOTIDE SEQUENCE [LARGE SCALE GENOMIC DNA]</scope>
    <source>
        <strain evidence="1 2">RI</strain>
    </source>
</reference>
<name>I7IQE8_BABMR</name>
<dbReference type="EMBL" id="FO082872">
    <property type="protein sequence ID" value="CCF73725.1"/>
    <property type="molecule type" value="Genomic_DNA"/>
</dbReference>
<keyword evidence="2" id="KW-1185">Reference proteome</keyword>
<dbReference type="GeneID" id="24424353"/>
<dbReference type="AlphaFoldDB" id="I7IQE8"/>
<dbReference type="Proteomes" id="UP000002899">
    <property type="component" value="Chromosome II"/>
</dbReference>
<sequence>MLFNPFSLCYGRLEKDEATCFSKMESDIQRFASKNDMRIYRKGTVANGSHEHLKGHAKFIGSVNITKLDHDLKFDSQKTKCSRKFDENETRMIRSDKIVDGKVYQRISNIPPIVIPKDVIGSNLNDMNKIIDKLIELECLMKNILNKFEKVDSVESAKVVSELDVEKIVKNKIQQILSASSRSLNSSISKLSSHSNITEVNGENNLSVSSNNAENDCDMPRWNKIEDETSDEIKEVGVIEVDHSELNLIEGSNGTNSEVLRKETPCLRSEQFKCKYIDQLLSNVNSNLINCIEDTDNSYYIDSRKVELDSLRDWACKSTSIEDLGIDNIYSLDESHQLLTSNVIGEIAQAQELALGESNYELTNIGIREIEDKNDQELALNEVNSGIRCRSKSMPSIDFSDELVVSMASFSSISKLESLSIESNMSVYTS</sequence>
<evidence type="ECO:0000313" key="1">
    <source>
        <dbReference type="EMBL" id="CCF73725.1"/>
    </source>
</evidence>